<feature type="signal peptide" evidence="1">
    <location>
        <begin position="1"/>
        <end position="22"/>
    </location>
</feature>
<comment type="caution">
    <text evidence="3">The sequence shown here is derived from an EMBL/GenBank/DDBJ whole genome shotgun (WGS) entry which is preliminary data.</text>
</comment>
<feature type="chain" id="PRO_5038010873" evidence="1">
    <location>
        <begin position="23"/>
        <end position="292"/>
    </location>
</feature>
<dbReference type="PANTHER" id="PTHR23150:SF19">
    <property type="entry name" value="FORMYLGLYCINE-GENERATING ENZYME"/>
    <property type="match status" value="1"/>
</dbReference>
<gene>
    <name evidence="3" type="ORF">HXK21_04330</name>
</gene>
<dbReference type="Gene3D" id="3.90.1580.10">
    <property type="entry name" value="paralog of FGE (formylglycine-generating enzyme)"/>
    <property type="match status" value="1"/>
</dbReference>
<organism evidence="3 4">
    <name type="scientific">Alloprevotella tannerae</name>
    <dbReference type="NCBI Taxonomy" id="76122"/>
    <lineage>
        <taxon>Bacteria</taxon>
        <taxon>Pseudomonadati</taxon>
        <taxon>Bacteroidota</taxon>
        <taxon>Bacteroidia</taxon>
        <taxon>Bacteroidales</taxon>
        <taxon>Prevotellaceae</taxon>
        <taxon>Alloprevotella</taxon>
    </lineage>
</organism>
<dbReference type="Pfam" id="PF03781">
    <property type="entry name" value="FGE-sulfatase"/>
    <property type="match status" value="1"/>
</dbReference>
<proteinExistence type="predicted"/>
<name>A0A929WZP4_9BACT</name>
<dbReference type="PANTHER" id="PTHR23150">
    <property type="entry name" value="SULFATASE MODIFYING FACTOR 1, 2"/>
    <property type="match status" value="1"/>
</dbReference>
<accession>A0A929WZP4</accession>
<evidence type="ECO:0000256" key="1">
    <source>
        <dbReference type="SAM" id="SignalP"/>
    </source>
</evidence>
<dbReference type="InterPro" id="IPR016187">
    <property type="entry name" value="CTDL_fold"/>
</dbReference>
<dbReference type="GO" id="GO:0120147">
    <property type="term" value="F:formylglycine-generating oxidase activity"/>
    <property type="evidence" value="ECO:0007669"/>
    <property type="project" value="TreeGrafter"/>
</dbReference>
<dbReference type="AlphaFoldDB" id="A0A929WZP4"/>
<reference evidence="3" key="1">
    <citation type="submission" date="2020-04" db="EMBL/GenBank/DDBJ databases">
        <title>Deep metagenomics examines the oral microbiome during advanced dental caries in children, revealing novel taxa and co-occurrences with host molecules.</title>
        <authorList>
            <person name="Baker J.L."/>
            <person name="Morton J.T."/>
            <person name="Dinis M."/>
            <person name="Alvarez R."/>
            <person name="Tran N.C."/>
            <person name="Knight R."/>
            <person name="Edlund A."/>
        </authorList>
    </citation>
    <scope>NUCLEOTIDE SEQUENCE</scope>
    <source>
        <strain evidence="3">JCVI_34_bin.1</strain>
    </source>
</reference>
<dbReference type="InterPro" id="IPR051043">
    <property type="entry name" value="Sulfatase_Mod_Factor_Kinase"/>
</dbReference>
<dbReference type="SUPFAM" id="SSF56436">
    <property type="entry name" value="C-type lectin-like"/>
    <property type="match status" value="1"/>
</dbReference>
<dbReference type="RefSeq" id="WP_303763551.1">
    <property type="nucleotide sequence ID" value="NZ_JABZGR010000009.1"/>
</dbReference>
<dbReference type="Proteomes" id="UP000704068">
    <property type="component" value="Unassembled WGS sequence"/>
</dbReference>
<dbReference type="InterPro" id="IPR005532">
    <property type="entry name" value="SUMF_dom"/>
</dbReference>
<evidence type="ECO:0000313" key="3">
    <source>
        <dbReference type="EMBL" id="MBF0970253.1"/>
    </source>
</evidence>
<sequence length="292" mass="32457">MRRKSLLLTAAAFLAAASNLFAQNWNMVITLSNGTKDTMAVKNVTDVTFFEATKPQDPAEAIGIKWIKLDAGTFNMGSPAGEDGADPDEGLHKVTLSKPFYISKYPITFEQYDKFCEATGREKPKDFNWGRGKRPVVDVSWNDAQAFCEWAGCRLVTEAEWEYACRAGTTTPFSTGDNITTDQANYDGSAPYKDYPEGVYRGRTTEVDELDNENAWGVCDMHGNIYEWCADVYDAYPSDPVTDPKGPESGNEMVLRGGSWGHDARFARSANRFSDFKTMTADNVGFRVARDL</sequence>
<protein>
    <submittedName>
        <fullName evidence="3">Formylglycine-generating enzyme family protein</fullName>
    </submittedName>
</protein>
<dbReference type="InterPro" id="IPR042095">
    <property type="entry name" value="SUMF_sf"/>
</dbReference>
<dbReference type="EMBL" id="JABZGR010000009">
    <property type="protein sequence ID" value="MBF0970253.1"/>
    <property type="molecule type" value="Genomic_DNA"/>
</dbReference>
<evidence type="ECO:0000259" key="2">
    <source>
        <dbReference type="Pfam" id="PF03781"/>
    </source>
</evidence>
<feature type="domain" description="Sulfatase-modifying factor enzyme-like" evidence="2">
    <location>
        <begin position="66"/>
        <end position="290"/>
    </location>
</feature>
<evidence type="ECO:0000313" key="4">
    <source>
        <dbReference type="Proteomes" id="UP000704068"/>
    </source>
</evidence>
<keyword evidence="1" id="KW-0732">Signal</keyword>